<proteinExistence type="predicted"/>
<sequence length="306" mass="34754">MRVSMVIPKRLTLGRVLMSKRGREHSGPPSENDGVVKPGDDVTHNVTERSQRKAKKNIPSQKISFFRNSPLGRAGNAYGCRACIVRTVCLSNPRRRLRLEKELTANRPVWLKCQTRTNHGNSDNKKNDTPPGQNSRPGQDLASKSTGMTSRFYWHPTCYWSVYSRVLSSVRTSISTVVDPFPRNSGHNLGIENTLQLERVQVLISNLDSWGLCQIRLISARLSTPRWAVPSLNPASASGIRYVFDMFLVRTQFKIWQNTRKQRGPGKQIICIRNTLAKTHSSLKERGGTPNDPEKKEFRTRTRIFE</sequence>
<evidence type="ECO:0000313" key="2">
    <source>
        <dbReference type="Proteomes" id="UP000308600"/>
    </source>
</evidence>
<evidence type="ECO:0000313" key="1">
    <source>
        <dbReference type="EMBL" id="TFK59049.1"/>
    </source>
</evidence>
<dbReference type="EMBL" id="ML209095">
    <property type="protein sequence ID" value="TFK59049.1"/>
    <property type="molecule type" value="Genomic_DNA"/>
</dbReference>
<keyword evidence="2" id="KW-1185">Reference proteome</keyword>
<dbReference type="Proteomes" id="UP000308600">
    <property type="component" value="Unassembled WGS sequence"/>
</dbReference>
<organism evidence="1 2">
    <name type="scientific">Pluteus cervinus</name>
    <dbReference type="NCBI Taxonomy" id="181527"/>
    <lineage>
        <taxon>Eukaryota</taxon>
        <taxon>Fungi</taxon>
        <taxon>Dikarya</taxon>
        <taxon>Basidiomycota</taxon>
        <taxon>Agaricomycotina</taxon>
        <taxon>Agaricomycetes</taxon>
        <taxon>Agaricomycetidae</taxon>
        <taxon>Agaricales</taxon>
        <taxon>Pluteineae</taxon>
        <taxon>Pluteaceae</taxon>
        <taxon>Pluteus</taxon>
    </lineage>
</organism>
<protein>
    <submittedName>
        <fullName evidence="1">Uncharacterized protein</fullName>
    </submittedName>
</protein>
<reference evidence="1 2" key="1">
    <citation type="journal article" date="2019" name="Nat. Ecol. Evol.">
        <title>Megaphylogeny resolves global patterns of mushroom evolution.</title>
        <authorList>
            <person name="Varga T."/>
            <person name="Krizsan K."/>
            <person name="Foldi C."/>
            <person name="Dima B."/>
            <person name="Sanchez-Garcia M."/>
            <person name="Sanchez-Ramirez S."/>
            <person name="Szollosi G.J."/>
            <person name="Szarkandi J.G."/>
            <person name="Papp V."/>
            <person name="Albert L."/>
            <person name="Andreopoulos W."/>
            <person name="Angelini C."/>
            <person name="Antonin V."/>
            <person name="Barry K.W."/>
            <person name="Bougher N.L."/>
            <person name="Buchanan P."/>
            <person name="Buyck B."/>
            <person name="Bense V."/>
            <person name="Catcheside P."/>
            <person name="Chovatia M."/>
            <person name="Cooper J."/>
            <person name="Damon W."/>
            <person name="Desjardin D."/>
            <person name="Finy P."/>
            <person name="Geml J."/>
            <person name="Haridas S."/>
            <person name="Hughes K."/>
            <person name="Justo A."/>
            <person name="Karasinski D."/>
            <person name="Kautmanova I."/>
            <person name="Kiss B."/>
            <person name="Kocsube S."/>
            <person name="Kotiranta H."/>
            <person name="LaButti K.M."/>
            <person name="Lechner B.E."/>
            <person name="Liimatainen K."/>
            <person name="Lipzen A."/>
            <person name="Lukacs Z."/>
            <person name="Mihaltcheva S."/>
            <person name="Morgado L.N."/>
            <person name="Niskanen T."/>
            <person name="Noordeloos M.E."/>
            <person name="Ohm R.A."/>
            <person name="Ortiz-Santana B."/>
            <person name="Ovrebo C."/>
            <person name="Racz N."/>
            <person name="Riley R."/>
            <person name="Savchenko A."/>
            <person name="Shiryaev A."/>
            <person name="Soop K."/>
            <person name="Spirin V."/>
            <person name="Szebenyi C."/>
            <person name="Tomsovsky M."/>
            <person name="Tulloss R.E."/>
            <person name="Uehling J."/>
            <person name="Grigoriev I.V."/>
            <person name="Vagvolgyi C."/>
            <person name="Papp T."/>
            <person name="Martin F.M."/>
            <person name="Miettinen O."/>
            <person name="Hibbett D.S."/>
            <person name="Nagy L.G."/>
        </authorList>
    </citation>
    <scope>NUCLEOTIDE SEQUENCE [LARGE SCALE GENOMIC DNA]</scope>
    <source>
        <strain evidence="1 2">NL-1719</strain>
    </source>
</reference>
<name>A0ACD3A078_9AGAR</name>
<accession>A0ACD3A078</accession>
<gene>
    <name evidence="1" type="ORF">BDN72DRAFT_865465</name>
</gene>